<dbReference type="PROSITE" id="PS50011">
    <property type="entry name" value="PROTEIN_KINASE_DOM"/>
    <property type="match status" value="1"/>
</dbReference>
<name>A0AAD4M868_9AGAM</name>
<evidence type="ECO:0000313" key="9">
    <source>
        <dbReference type="Proteomes" id="UP001203297"/>
    </source>
</evidence>
<dbReference type="InterPro" id="IPR001245">
    <property type="entry name" value="Ser-Thr/Tyr_kinase_cat_dom"/>
</dbReference>
<evidence type="ECO:0000256" key="2">
    <source>
        <dbReference type="ARBA" id="ARBA00022840"/>
    </source>
</evidence>
<dbReference type="CDD" id="cd21037">
    <property type="entry name" value="MLKL_NTD"/>
    <property type="match status" value="1"/>
</dbReference>
<evidence type="ECO:0008006" key="10">
    <source>
        <dbReference type="Google" id="ProtNLM"/>
    </source>
</evidence>
<dbReference type="EMBL" id="WTXG01000009">
    <property type="protein sequence ID" value="KAI0303378.1"/>
    <property type="molecule type" value="Genomic_DNA"/>
</dbReference>
<feature type="compositionally biased region" description="Low complexity" evidence="4">
    <location>
        <begin position="483"/>
        <end position="492"/>
    </location>
</feature>
<evidence type="ECO:0000256" key="4">
    <source>
        <dbReference type="SAM" id="MobiDB-lite"/>
    </source>
</evidence>
<dbReference type="Proteomes" id="UP001203297">
    <property type="component" value="Unassembled WGS sequence"/>
</dbReference>
<keyword evidence="2" id="KW-0067">ATP-binding</keyword>
<gene>
    <name evidence="8" type="ORF">B0F90DRAFT_1816199</name>
</gene>
<dbReference type="PRINTS" id="PR00109">
    <property type="entry name" value="TYRKINASE"/>
</dbReference>
<dbReference type="GO" id="GO:0004674">
    <property type="term" value="F:protein serine/threonine kinase activity"/>
    <property type="evidence" value="ECO:0007669"/>
    <property type="project" value="TreeGrafter"/>
</dbReference>
<dbReference type="Gene3D" id="1.10.510.10">
    <property type="entry name" value="Transferase(Phosphotransferase) domain 1"/>
    <property type="match status" value="1"/>
</dbReference>
<evidence type="ECO:0000256" key="3">
    <source>
        <dbReference type="PROSITE-ProRule" id="PRU00168"/>
    </source>
</evidence>
<dbReference type="InterPro" id="IPR000719">
    <property type="entry name" value="Prot_kinase_dom"/>
</dbReference>
<dbReference type="Pfam" id="PF00617">
    <property type="entry name" value="RasGEF"/>
    <property type="match status" value="1"/>
</dbReference>
<feature type="domain" description="Ras-GEF" evidence="5">
    <location>
        <begin position="846"/>
        <end position="1068"/>
    </location>
</feature>
<dbReference type="PROSITE" id="PS50212">
    <property type="entry name" value="RASGEF_NTER"/>
    <property type="match status" value="1"/>
</dbReference>
<sequence>MPRNIAPSVAISEGGTLTVRLYDATQLTDLARQCDSILSTVREHSPRLVGTQAGVEADEIERAIERILNRVLVWAGYGDAASFFRQNEIQKGIHECYRELTACSERFTIALSMVDSSENRMREKARERDHRQLFDVLVEILDELRQSDRSTTSTASEVPALVESLPVLQQAIPIEMDSGLSQLVVVPSRSRQADLSGKVFRASGHAVMKDAPLTSTSAALGRLRDQSPTSQTRFKERIETWLSLQHRNVLSFFGHVKIEDVVYSVSPWAENGNIRDYVRNNYDADRMRLLSEVAAGMEFLHESGIIHGDLCGKNVLINGEGKAFVCGFNLFEFSNPSSVMSRARWLAPERITSTSVPLPTEEADVWSFGLLCLEVFTGEDPYSSHSDLFVPVLLSQGTPPVHPGPAAVGLSPKMWDLMQSCWKFKPAERPSMATVQSAIRGMLPLRVSRQPSSSSARSPRSFSLPTSLPSTPDIGSSKGADQSSAENSSSSAQPPPLVRPIDPTTDMEAPNRRIKGGSSASSFASPRLPPVQEVEQHCPDLGILASPHPSMRFKSHPSTAPNPRFDLQRKTSVDSSSSQSTSSTGESILRTGKLRWPFSLKRSQTTPNTTADTSSFPSTPGSSNSIVDLEMPPDPKPFPPSRSQTAPAEVSKRVVPHPSQLTNPPISILPSRHRVPVSREVLDFMEKAASDAECLLRPAKDGTVSAANLEGLVSRVITGTADSSTDEGFKATFLTIYQLFATSVQLFGILKKRFESTNLNPSNIGSQYSILLFIESWLKKGFEDEDLRCSSMIEEFVLSVSGSQIMEEKAKEIASLINDPENVCLRRPERGPRLRCEHALRPSEATPSDWAAALTVVEGDRFKSITYWDYVNFIRQRSNTRRIEVSNTIHDLIKIWIQRTVLTSDYLDERMKMYEHWILTAQACRKMNNFSSTSAITTALLSPAVTGLVLTCESKAGRVLRTLTEDLDLENGAYQNSLRQAGTKELIPWLDPHLSALDSTFVRSNLIMEVDGHPLIDFKHCSELAEQIDSVTQYTSPRIDHTTRQDVLAYVEYSLKSNTIDEAAIKAQIATLSAKLAKEEQLMLEHRARMRSLGMPWSPPQRRR</sequence>
<dbReference type="Pfam" id="PF00618">
    <property type="entry name" value="RasGEF_N"/>
    <property type="match status" value="1"/>
</dbReference>
<dbReference type="Pfam" id="PF07714">
    <property type="entry name" value="PK_Tyr_Ser-Thr"/>
    <property type="match status" value="1"/>
</dbReference>
<dbReference type="PANTHER" id="PTHR44329:SF298">
    <property type="entry name" value="MIXED LINEAGE KINASE DOMAIN-LIKE PROTEIN"/>
    <property type="match status" value="1"/>
</dbReference>
<evidence type="ECO:0000259" key="6">
    <source>
        <dbReference type="PROSITE" id="PS50011"/>
    </source>
</evidence>
<dbReference type="Gene3D" id="1.20.870.10">
    <property type="entry name" value="Son of sevenless (SoS) protein Chain: S domain 1"/>
    <property type="match status" value="1"/>
</dbReference>
<dbReference type="PROSITE" id="PS50009">
    <property type="entry name" value="RASGEF_CAT"/>
    <property type="match status" value="1"/>
</dbReference>
<feature type="domain" description="N-terminal Ras-GEF" evidence="7">
    <location>
        <begin position="700"/>
        <end position="821"/>
    </location>
</feature>
<keyword evidence="1" id="KW-0547">Nucleotide-binding</keyword>
<comment type="caution">
    <text evidence="8">The sequence shown here is derived from an EMBL/GenBank/DDBJ whole genome shotgun (WGS) entry which is preliminary data.</text>
</comment>
<feature type="compositionally biased region" description="Polar residues" evidence="4">
    <location>
        <begin position="601"/>
        <end position="612"/>
    </location>
</feature>
<dbReference type="InterPro" id="IPR008266">
    <property type="entry name" value="Tyr_kinase_AS"/>
</dbReference>
<dbReference type="GO" id="GO:0007264">
    <property type="term" value="P:small GTPase-mediated signal transduction"/>
    <property type="evidence" value="ECO:0007669"/>
    <property type="project" value="InterPro"/>
</dbReference>
<feature type="compositionally biased region" description="Low complexity" evidence="4">
    <location>
        <begin position="443"/>
        <end position="472"/>
    </location>
</feature>
<dbReference type="InterPro" id="IPR036964">
    <property type="entry name" value="RASGEF_cat_dom_sf"/>
</dbReference>
<dbReference type="Gene3D" id="1.10.840.10">
    <property type="entry name" value="Ras guanine-nucleotide exchange factors catalytic domain"/>
    <property type="match status" value="1"/>
</dbReference>
<dbReference type="SUPFAM" id="SSF56112">
    <property type="entry name" value="Protein kinase-like (PK-like)"/>
    <property type="match status" value="1"/>
</dbReference>
<dbReference type="SUPFAM" id="SSF48366">
    <property type="entry name" value="Ras GEF"/>
    <property type="match status" value="1"/>
</dbReference>
<dbReference type="AlphaFoldDB" id="A0AAD4M868"/>
<evidence type="ECO:0000259" key="5">
    <source>
        <dbReference type="PROSITE" id="PS50009"/>
    </source>
</evidence>
<accession>A0AAD4M868</accession>
<feature type="compositionally biased region" description="Low complexity" evidence="4">
    <location>
        <begin position="573"/>
        <end position="587"/>
    </location>
</feature>
<protein>
    <recommendedName>
        <fullName evidence="10">Non-specific serine/threonine protein kinase</fullName>
    </recommendedName>
</protein>
<dbReference type="PANTHER" id="PTHR44329">
    <property type="entry name" value="SERINE/THREONINE-PROTEIN KINASE TNNI3K-RELATED"/>
    <property type="match status" value="1"/>
</dbReference>
<keyword evidence="9" id="KW-1185">Reference proteome</keyword>
<dbReference type="InterPro" id="IPR001895">
    <property type="entry name" value="RASGEF_cat_dom"/>
</dbReference>
<evidence type="ECO:0000259" key="7">
    <source>
        <dbReference type="PROSITE" id="PS50212"/>
    </source>
</evidence>
<dbReference type="InterPro" id="IPR059179">
    <property type="entry name" value="MLKL-like_MCAfunc"/>
</dbReference>
<dbReference type="InterPro" id="IPR051681">
    <property type="entry name" value="Ser/Thr_Kinases-Pseudokinases"/>
</dbReference>
<feature type="region of interest" description="Disordered" evidence="4">
    <location>
        <begin position="443"/>
        <end position="668"/>
    </location>
</feature>
<evidence type="ECO:0000313" key="8">
    <source>
        <dbReference type="EMBL" id="KAI0303378.1"/>
    </source>
</evidence>
<dbReference type="InterPro" id="IPR011009">
    <property type="entry name" value="Kinase-like_dom_sf"/>
</dbReference>
<reference evidence="8" key="1">
    <citation type="journal article" date="2022" name="New Phytol.">
        <title>Evolutionary transition to the ectomycorrhizal habit in the genomes of a hyperdiverse lineage of mushroom-forming fungi.</title>
        <authorList>
            <person name="Looney B."/>
            <person name="Miyauchi S."/>
            <person name="Morin E."/>
            <person name="Drula E."/>
            <person name="Courty P.E."/>
            <person name="Kohler A."/>
            <person name="Kuo A."/>
            <person name="LaButti K."/>
            <person name="Pangilinan J."/>
            <person name="Lipzen A."/>
            <person name="Riley R."/>
            <person name="Andreopoulos W."/>
            <person name="He G."/>
            <person name="Johnson J."/>
            <person name="Nolan M."/>
            <person name="Tritt A."/>
            <person name="Barry K.W."/>
            <person name="Grigoriev I.V."/>
            <person name="Nagy L.G."/>
            <person name="Hibbett D."/>
            <person name="Henrissat B."/>
            <person name="Matheny P.B."/>
            <person name="Labbe J."/>
            <person name="Martin F.M."/>
        </authorList>
    </citation>
    <scope>NUCLEOTIDE SEQUENCE</scope>
    <source>
        <strain evidence="8">BPL690</strain>
    </source>
</reference>
<feature type="domain" description="Protein kinase" evidence="6">
    <location>
        <begin position="185"/>
        <end position="443"/>
    </location>
</feature>
<dbReference type="InterPro" id="IPR023578">
    <property type="entry name" value="Ras_GEF_dom_sf"/>
</dbReference>
<dbReference type="GO" id="GO:0005524">
    <property type="term" value="F:ATP binding"/>
    <property type="evidence" value="ECO:0007669"/>
    <property type="project" value="UniProtKB-KW"/>
</dbReference>
<dbReference type="SMART" id="SM00147">
    <property type="entry name" value="RasGEF"/>
    <property type="match status" value="1"/>
</dbReference>
<dbReference type="InterPro" id="IPR000651">
    <property type="entry name" value="Ras-like_Gua-exchang_fac_N"/>
</dbReference>
<proteinExistence type="predicted"/>
<organism evidence="8 9">
    <name type="scientific">Multifurca ochricompacta</name>
    <dbReference type="NCBI Taxonomy" id="376703"/>
    <lineage>
        <taxon>Eukaryota</taxon>
        <taxon>Fungi</taxon>
        <taxon>Dikarya</taxon>
        <taxon>Basidiomycota</taxon>
        <taxon>Agaricomycotina</taxon>
        <taxon>Agaricomycetes</taxon>
        <taxon>Russulales</taxon>
        <taxon>Russulaceae</taxon>
        <taxon>Multifurca</taxon>
    </lineage>
</organism>
<dbReference type="PROSITE" id="PS00109">
    <property type="entry name" value="PROTEIN_KINASE_TYR"/>
    <property type="match status" value="1"/>
</dbReference>
<feature type="compositionally biased region" description="Low complexity" evidence="4">
    <location>
        <begin position="613"/>
        <end position="625"/>
    </location>
</feature>
<keyword evidence="3" id="KW-0344">Guanine-nucleotide releasing factor</keyword>
<dbReference type="GO" id="GO:0005085">
    <property type="term" value="F:guanyl-nucleotide exchange factor activity"/>
    <property type="evidence" value="ECO:0007669"/>
    <property type="project" value="UniProtKB-KW"/>
</dbReference>
<evidence type="ECO:0000256" key="1">
    <source>
        <dbReference type="ARBA" id="ARBA00022741"/>
    </source>
</evidence>